<organism evidence="1">
    <name type="scientific">marine sediment metagenome</name>
    <dbReference type="NCBI Taxonomy" id="412755"/>
    <lineage>
        <taxon>unclassified sequences</taxon>
        <taxon>metagenomes</taxon>
        <taxon>ecological metagenomes</taxon>
    </lineage>
</organism>
<evidence type="ECO:0000313" key="1">
    <source>
        <dbReference type="EMBL" id="GAI49731.1"/>
    </source>
</evidence>
<dbReference type="SUPFAM" id="SSF81631">
    <property type="entry name" value="PAP/OAS1 substrate-binding domain"/>
    <property type="match status" value="1"/>
</dbReference>
<comment type="caution">
    <text evidence="1">The sequence shown here is derived from an EMBL/GenBank/DDBJ whole genome shotgun (WGS) entry which is preliminary data.</text>
</comment>
<dbReference type="AlphaFoldDB" id="X1Q4P7"/>
<protein>
    <submittedName>
        <fullName evidence="1">Uncharacterized protein</fullName>
    </submittedName>
</protein>
<dbReference type="InterPro" id="IPR043519">
    <property type="entry name" value="NT_sf"/>
</dbReference>
<dbReference type="Gene3D" id="1.20.120.330">
    <property type="entry name" value="Nucleotidyltransferases domain 2"/>
    <property type="match status" value="1"/>
</dbReference>
<dbReference type="InterPro" id="IPR007530">
    <property type="entry name" value="Aminoglycoside_adenylylTfrase"/>
</dbReference>
<dbReference type="EMBL" id="BARV01039988">
    <property type="protein sequence ID" value="GAI49731.1"/>
    <property type="molecule type" value="Genomic_DNA"/>
</dbReference>
<reference evidence="1" key="1">
    <citation type="journal article" date="2014" name="Front. Microbiol.">
        <title>High frequency of phylogenetically diverse reductive dehalogenase-homologous genes in deep subseafloor sedimentary metagenomes.</title>
        <authorList>
            <person name="Kawai M."/>
            <person name="Futagami T."/>
            <person name="Toyoda A."/>
            <person name="Takaki Y."/>
            <person name="Nishi S."/>
            <person name="Hori S."/>
            <person name="Arai W."/>
            <person name="Tsubouchi T."/>
            <person name="Morono Y."/>
            <person name="Uchiyama I."/>
            <person name="Ito T."/>
            <person name="Fujiyama A."/>
            <person name="Inagaki F."/>
            <person name="Takami H."/>
        </authorList>
    </citation>
    <scope>NUCLEOTIDE SEQUENCE</scope>
    <source>
        <strain evidence="1">Expedition CK06-06</strain>
    </source>
</reference>
<dbReference type="Gene3D" id="3.30.460.10">
    <property type="entry name" value="Beta Polymerase, domain 2"/>
    <property type="match status" value="1"/>
</dbReference>
<proteinExistence type="predicted"/>
<gene>
    <name evidence="1" type="ORF">S06H3_61100</name>
</gene>
<accession>X1Q4P7</accession>
<feature type="non-terminal residue" evidence="1">
    <location>
        <position position="176"/>
    </location>
</feature>
<name>X1Q4P7_9ZZZZ</name>
<feature type="non-terminal residue" evidence="1">
    <location>
        <position position="1"/>
    </location>
</feature>
<sequence>TRLVLYKNNLRVDFSFWPINVLYEIIENRILPESYRNGYEVLLDKDKITDNIILPNYDGFIITQPTEDELLTTIYNFWFEAYSVAKYLKRDRLWFAKILENGPIKGFMLQIILWNESSKYDWNNNKIHSQGKNLETQVDIDIKESFKKCFSKYDKSDTWDSLFGMIELFKRLAYEL</sequence>
<dbReference type="Pfam" id="PF04439">
    <property type="entry name" value="Adenyl_transf"/>
    <property type="match status" value="1"/>
</dbReference>